<dbReference type="Proteomes" id="UP000243579">
    <property type="component" value="Unassembled WGS sequence"/>
</dbReference>
<dbReference type="SUPFAM" id="SSF51045">
    <property type="entry name" value="WW domain"/>
    <property type="match status" value="1"/>
</dbReference>
<dbReference type="SMART" id="SM00015">
    <property type="entry name" value="IQ"/>
    <property type="match status" value="7"/>
</dbReference>
<dbReference type="SMART" id="SM00367">
    <property type="entry name" value="LRR_CC"/>
    <property type="match status" value="9"/>
</dbReference>
<dbReference type="PANTHER" id="PTHR23084:SF263">
    <property type="entry name" value="MORN REPEAT-CONTAINING PROTEIN 1"/>
    <property type="match status" value="1"/>
</dbReference>
<dbReference type="PROSITE" id="PS50020">
    <property type="entry name" value="WW_DOMAIN_2"/>
    <property type="match status" value="2"/>
</dbReference>
<feature type="coiled-coil region" evidence="2">
    <location>
        <begin position="3372"/>
        <end position="3430"/>
    </location>
</feature>
<evidence type="ECO:0000259" key="4">
    <source>
        <dbReference type="PROSITE" id="PS50020"/>
    </source>
</evidence>
<dbReference type="Gene3D" id="2.60.40.10">
    <property type="entry name" value="Immunoglobulins"/>
    <property type="match status" value="1"/>
</dbReference>
<gene>
    <name evidence="6" type="ORF">ACHHYP_04885</name>
</gene>
<dbReference type="Gene3D" id="3.80.10.10">
    <property type="entry name" value="Ribonuclease Inhibitor"/>
    <property type="match status" value="3"/>
</dbReference>
<dbReference type="Pfam" id="PF02493">
    <property type="entry name" value="MORN"/>
    <property type="match status" value="5"/>
</dbReference>
<dbReference type="InterPro" id="IPR006553">
    <property type="entry name" value="Leu-rich_rpt_Cys-con_subtyp"/>
</dbReference>
<keyword evidence="1" id="KW-0677">Repeat</keyword>
<dbReference type="SMART" id="SM00698">
    <property type="entry name" value="MORN"/>
    <property type="match status" value="6"/>
</dbReference>
<feature type="domain" description="WW" evidence="4">
    <location>
        <begin position="3666"/>
        <end position="3699"/>
    </location>
</feature>
<dbReference type="SUPFAM" id="SSF52047">
    <property type="entry name" value="RNI-like"/>
    <property type="match status" value="2"/>
</dbReference>
<feature type="compositionally biased region" description="Polar residues" evidence="3">
    <location>
        <begin position="1999"/>
        <end position="2009"/>
    </location>
</feature>
<feature type="coiled-coil region" evidence="2">
    <location>
        <begin position="3142"/>
        <end position="3190"/>
    </location>
</feature>
<dbReference type="SMART" id="SM00456">
    <property type="entry name" value="WW"/>
    <property type="match status" value="2"/>
</dbReference>
<feature type="region of interest" description="Disordered" evidence="3">
    <location>
        <begin position="1995"/>
        <end position="2014"/>
    </location>
</feature>
<evidence type="ECO:0000259" key="5">
    <source>
        <dbReference type="PROSITE" id="PS51644"/>
    </source>
</evidence>
<dbReference type="SUPFAM" id="SSF82185">
    <property type="entry name" value="Histone H3 K4-specific methyltransferase SET7/9 N-terminal domain"/>
    <property type="match status" value="3"/>
</dbReference>
<dbReference type="PROSITE" id="PS01159">
    <property type="entry name" value="WW_DOMAIN_1"/>
    <property type="match status" value="1"/>
</dbReference>
<evidence type="ECO:0000256" key="3">
    <source>
        <dbReference type="SAM" id="MobiDB-lite"/>
    </source>
</evidence>
<feature type="domain" description="HTH OST-type" evidence="5">
    <location>
        <begin position="3485"/>
        <end position="3559"/>
    </location>
</feature>
<protein>
    <submittedName>
        <fullName evidence="6">Uncharacterized protein</fullName>
    </submittedName>
</protein>
<proteinExistence type="predicted"/>
<dbReference type="SMART" id="SM00355">
    <property type="entry name" value="ZnF_C2H2"/>
    <property type="match status" value="2"/>
</dbReference>
<dbReference type="Pfam" id="PF00397">
    <property type="entry name" value="WW"/>
    <property type="match status" value="1"/>
</dbReference>
<dbReference type="InterPro" id="IPR036020">
    <property type="entry name" value="WW_dom_sf"/>
</dbReference>
<dbReference type="InterPro" id="IPR013087">
    <property type="entry name" value="Znf_C2H2_type"/>
</dbReference>
<keyword evidence="7" id="KW-1185">Reference proteome</keyword>
<feature type="compositionally biased region" description="Acidic residues" evidence="3">
    <location>
        <begin position="2092"/>
        <end position="2108"/>
    </location>
</feature>
<keyword evidence="2" id="KW-0175">Coiled coil</keyword>
<dbReference type="InterPro" id="IPR032675">
    <property type="entry name" value="LRR_dom_sf"/>
</dbReference>
<dbReference type="Pfam" id="PF25372">
    <property type="entry name" value="DUF7885"/>
    <property type="match status" value="1"/>
</dbReference>
<dbReference type="CDD" id="cd00063">
    <property type="entry name" value="FN3"/>
    <property type="match status" value="1"/>
</dbReference>
<feature type="region of interest" description="Disordered" evidence="3">
    <location>
        <begin position="80"/>
        <end position="104"/>
    </location>
</feature>
<dbReference type="InterPro" id="IPR036116">
    <property type="entry name" value="FN3_sf"/>
</dbReference>
<dbReference type="OrthoDB" id="550575at2759"/>
<dbReference type="Gene3D" id="1.20.5.190">
    <property type="match status" value="2"/>
</dbReference>
<dbReference type="STRING" id="1202772.A0A1V9Z0A5"/>
<dbReference type="InterPro" id="IPR013783">
    <property type="entry name" value="Ig-like_fold"/>
</dbReference>
<feature type="region of interest" description="Disordered" evidence="3">
    <location>
        <begin position="2049"/>
        <end position="2121"/>
    </location>
</feature>
<dbReference type="InterPro" id="IPR025605">
    <property type="entry name" value="OST-HTH/LOTUS_dom"/>
</dbReference>
<organism evidence="6 7">
    <name type="scientific">Achlya hypogyna</name>
    <name type="common">Oomycete</name>
    <name type="synonym">Protoachlya hypogyna</name>
    <dbReference type="NCBI Taxonomy" id="1202772"/>
    <lineage>
        <taxon>Eukaryota</taxon>
        <taxon>Sar</taxon>
        <taxon>Stramenopiles</taxon>
        <taxon>Oomycota</taxon>
        <taxon>Saprolegniomycetes</taxon>
        <taxon>Saprolegniales</taxon>
        <taxon>Achlyaceae</taxon>
        <taxon>Achlya</taxon>
    </lineage>
</organism>
<evidence type="ECO:0000313" key="7">
    <source>
        <dbReference type="Proteomes" id="UP000243579"/>
    </source>
</evidence>
<dbReference type="PROSITE" id="PS51644">
    <property type="entry name" value="HTH_OST"/>
    <property type="match status" value="1"/>
</dbReference>
<dbReference type="Gene3D" id="2.20.110.10">
    <property type="entry name" value="Histone H3 K4-specific methyltransferase SET7/9 N-terminal domain"/>
    <property type="match status" value="3"/>
</dbReference>
<evidence type="ECO:0000256" key="2">
    <source>
        <dbReference type="SAM" id="Coils"/>
    </source>
</evidence>
<dbReference type="PANTHER" id="PTHR23084">
    <property type="entry name" value="PHOSPHATIDYLINOSITOL-4-PHOSPHATE 5-KINASE RELATED"/>
    <property type="match status" value="1"/>
</dbReference>
<dbReference type="Gene3D" id="1.20.920.20">
    <property type="match status" value="1"/>
</dbReference>
<evidence type="ECO:0000313" key="6">
    <source>
        <dbReference type="EMBL" id="OQR91210.1"/>
    </source>
</evidence>
<dbReference type="InterPro" id="IPR057207">
    <property type="entry name" value="FBXL15_LRR"/>
</dbReference>
<dbReference type="InterPro" id="IPR000048">
    <property type="entry name" value="IQ_motif_EF-hand-BS"/>
</dbReference>
<feature type="compositionally biased region" description="Basic and acidic residues" evidence="3">
    <location>
        <begin position="2109"/>
        <end position="2120"/>
    </location>
</feature>
<accession>A0A1V9Z0A5</accession>
<comment type="caution">
    <text evidence="6">The sequence shown here is derived from an EMBL/GenBank/DDBJ whole genome shotgun (WGS) entry which is preliminary data.</text>
</comment>
<feature type="region of interest" description="Disordered" evidence="3">
    <location>
        <begin position="138"/>
        <end position="169"/>
    </location>
</feature>
<dbReference type="SUPFAM" id="SSF49265">
    <property type="entry name" value="Fibronectin type III"/>
    <property type="match status" value="1"/>
</dbReference>
<name>A0A1V9Z0A5_ACHHY</name>
<dbReference type="InterPro" id="IPR003409">
    <property type="entry name" value="MORN"/>
</dbReference>
<dbReference type="EMBL" id="JNBR01000549">
    <property type="protein sequence ID" value="OQR91210.1"/>
    <property type="molecule type" value="Genomic_DNA"/>
</dbReference>
<dbReference type="Gene3D" id="2.20.70.10">
    <property type="match status" value="2"/>
</dbReference>
<reference evidence="6 7" key="1">
    <citation type="journal article" date="2014" name="Genome Biol. Evol.">
        <title>The secreted proteins of Achlya hypogyna and Thraustotheca clavata identify the ancestral oomycete secretome and reveal gene acquisitions by horizontal gene transfer.</title>
        <authorList>
            <person name="Misner I."/>
            <person name="Blouin N."/>
            <person name="Leonard G."/>
            <person name="Richards T.A."/>
            <person name="Lane C.E."/>
        </authorList>
    </citation>
    <scope>NUCLEOTIDE SEQUENCE [LARGE SCALE GENOMIC DNA]</scope>
    <source>
        <strain evidence="6 7">ATCC 48635</strain>
    </source>
</reference>
<feature type="region of interest" description="Disordered" evidence="3">
    <location>
        <begin position="1"/>
        <end position="38"/>
    </location>
</feature>
<dbReference type="InterPro" id="IPR003961">
    <property type="entry name" value="FN3_dom"/>
</dbReference>
<sequence length="3764" mass="426418">MKRRSVDAVRSPTTMPPKRKRDSTKRNPETAPFTEMDISQTDVAFQTWVEKEEVRDATKGTWPRLEFPRRTEIVVHDVVPPPALKRKQPPAPHSVTSPPRRRPQDSLVLNLPVITRDDKLAEQKAAINKMLGDVQREMRGPVLRAQSAPDTQREPAEPTTPRPKSATIPTLDLDQPIKLEHCMMGYLLCEPNSATPKRTVDLSVWTAVDANELLAFVTPYLTKACTSLNIAGLHGELAAPVLSAFFSKVPHLRSLDLSTSSGLTKADYKLIGGACPKVHELALNQCSDVSDDLLRTIAYAFPNVQAVHLNRCSRITNVGLSFLLRAWPHLIDVSLQQCQYLTGDAINNLLATCGGTLQRFNLSDLDQVTDATLHALATTKARRLLVCKLKNARRLTDTGFEALVHPPMNMVYTGTTMTHRIDKLDLTGCSQLTGLALSWVAAACPHLRSLKLGGCTGIQDKGLRAFEGHVQLQKLIVTGAPGISDGGLVPVLTASRQAPLLSLTIRDCPLVGDRTLEAVANHGSELRTLILDSLAPEIASESWERVCRKCRQATKLWLGRASSLSPSTLVSLARHSRDVLTELHLTQCDLLSTHALYPVRALTHVTSLELAHETLTGKAIAFLPSSITTLTLSTPCVGTDGFAMLSRRCWRLEHLVLHHSNIRPPVLQELFKACKHLVKIDVHDCAHVGASHLHALSQLRKRHQLRVVAHDHRHASLFPSRHSALLVTYTALLLRAKKEHRAATMIQQLYRTGVVVSEKKFKFDRRMQQMSMRVIMIQRYYRRHRRRYLLRLLWRKAIRLVVIVVAWYRSHQAAGRLERAKNHWTRRNVWLSFQTWKSKWLEAAAAREKAFNESAAVKAVQFWTGKVVAGTFFAWRDLIKKKKSQLKRVAEFWGLQATPRLFGRWKLHAQIAVAYRRRLVLIWTMAVALETHNSSRQQAVTGRANTFWLRRLWARWLKFNHDQRYFVIQAKLSILSNSLTLWGFKTWKRNAEIQRAKRAKYQNMLRKLMHRTQYRVWIGWRAYVAKRRAIQRAGRHFSSNIVCRCFVAWLRFVQLQKADRNKMRRFAIRMRDLGLVQAVAKWAEYAAEKRNAKAVAGRALAYFRGAVVLRTFLAWKRYTQHIHETLDKMRDRMQSHTLASMFHVWARFSAVKFWERRCVVLIQTQWRGVLARRWTEDHYFGLIWATVAVQRAWRGRLARALLRSAERKRRLREYKLKEVEWDAMELNDDQSRLYERQLRTIVMLQRLWRGVAGRKFYQELRRMLYIKRQQEKRQLQEMLLLRAELRKQEAAAMERKRHAAATDMQRIGRGYNARKWYATQKGFLHLRRCAIRVQAAFRGKMARRMVTAKRRHRITILHMYARRSLESKRLRALTATTRETQAALRGFLAVFGLDPASFVMDISSLVSEIKTDFLALVRFFVEVRRIAMEAKTKHATKSLDGRQLVQWQAELAEAEHRLASGVNLTPIVVGDTVRIILEGHPRCGETGYVMHVQDHRTAEIKMDGDDSLEFLPLFTQATATEPAKAVFFKVPAMHFDVSLSHITSEWKASLLAYAEKIRDDTKLYLAARKIQCAVRVYLARVAFQRELQTQGVVAARRDTLLFSVLSKLGLANHRTAKVLERLRIVASAPKGLPDTALQLATVVDRFQRSLAKRAEIKAALSSLQNVQFGGDGPFHDEWMPFRFDGLMDKLVFRPLRTLRNCTNVALARFLASKGLQLLARFIGGGDFVRSFEEKNIYVKQYRFTQLAKSTYTNSDGWAVVHGVFVRANDKSLVHPEPGNLQLLPHGWGVATFLTGVDPDGRKWDSNNSLVAKYKALSLLRGMRQRDREERLAAQIAIAQEEFNDMRAKEGPYGYATRHSKLSAVEDALKLHHARWEKDELARREDLRSLLATEAITVASLCELKARLQQQSSKIRDLQAQPPGMVMDIAIVPSTKNPLTFVVVGSKLQVRLDDGKWHEGTVIAVDTAVGSACTADVLLASDHTVEVIKLVSKKNRLRQSAKTEQSSGEPSGQVIPKYPWAALTVLEQVPTGDTKPAMEDARDDTAAEDLADGTTDGAANSTTEDGKATKPTDNTEASLADGENEVEDKSDNEANGSDDEGDGSDDDSPEEKATKAIHDLDTIGQAKKKSEFRRWRMGGAIDVSWPAPDEHGAKITGYVVEWEAEDVATGDTSTGRLFVRGRHDPETGALEPPVPELTIGPFDLEKDFKFVIKAENRCGMGPASPLMELPLPPTEVSYVLAMEPRPPPIDTSKLEAAARAAMEVEDKLATAWVKARTCTVCQMRFVDFPSLELHVGMVHHLPLVCPFPSCKQSCASYQTLRYHIWRCSQTKLTVEEQNQPLFMETYKVSPNYCMRKSRRHVLPVGHELADQGEEYYLETKYQGAVTDWLTRAHARHDTLQDDDARIASRNDALAAAASPLPPVYGVDFESAEMNLKAREEAVALCARITAQREVFITESQVQREKYAAEMAELDAYIDLKATRLATADEAWQIQSLKKDKKAAVKKREVLATTVATFEKEYAVTKTKMEAEIARLTALDIALQPFIQLVVKANELRALLAQTNAQTHQVMRKNAQVVGALHQRVADLMSENVAHVTELEAWDRAMAARARQLKRLQGHLQEMQIRHHAELQVSSLYDLVEQDEFDVTVLRREQRALYDGRAENRASGGDGELYAPVVTDNYALQIANLDPLIQERFSAGRRKDAEAQGETLQKMVFDEFEVDATEAEAAEAARLERLELKKAAGGSKVLAKKETIPEWLRRPRATLPTKYVRMECAFRNGLIHGHVKIEFNDGSTYEGPWVEDAAYEQPSWVEPAKTVHVPDHFGSFLCPDGTKWEGTDVNNQFLPQLACGSFTIEFPHQNAKYTGEVMHGLFHGFGTLFMQRPYTSGEYVGEWSHGMREGYGVEIFESGERYEGDWSKDLYHGQGAATYDDGSRFEGAFCYGKWHGHGVRTNEYGDRIVGTFVMGSLDGRGLCEFADRRHYEGEFRGTRKHGTGILTYPNGDRYEGPFVDDEPHGEGKYYTRTPADEGSEPVMRMGLWQRGERTLWLSRPITKLATVTFIQYFTTIHITNTGQEIELIKPKFRTPYAVMVAGMLPNLPLGVDPDDAFVKSIVRLLAKMQNVMVGVDVLENTLMQLSIVSTKVLELQAFVERTRNELDQNERRVRDVNKVVRELAIDLELALEKEEDIQRKLEAYWKRDPRKTQQGYKQAVIALNEIDLMDWYRVRKAKLDENVMSLLEAFGTLLNYQSNLALHNVPYKPTRDQVLMLLANSTENAMLGDKESLIHKYDIKALYVLPLFDIYSFAEGARYQMLQSVTQVVHNPRLRPGNASLAAVSPAIPPLCGWVRAAFAYAQAGCEIYPVYKRLMEHFDTVEGLKASLKMEQRELARLQGVSAALRAKLAETNDSLSHYAKEEAQLAKTMDDIKELDTMEDLPTQHGRIFKANPVAPPDPNVLEAERKAAADELAEKVKKLKLKIASDDNLKSQFAILRKDIKKVLDRNMDQVPYASFIKQYEAVTHKRLNLSAFGVKKLKVLLALTTDLCTISYNDYGDDLVETVIDSENPFELPKYAFPCKLCTGMSYDTHKELEVHYQTAWHGMNVALQQQGEPVRVFDRRSRYWQETYTEANTVQYTNRMTGEVLDDPPPELHANDVILDGMFAATDSSEPATATDWEEVADEHGNIYYRNKLTFETSWTLPEPDPWTEYFDHEHQCAYYYNATTGETAWTKPGAPTTEEDEIAAYEASATGLLEAIGSYDLGDDDGAD</sequence>
<evidence type="ECO:0000256" key="1">
    <source>
        <dbReference type="ARBA" id="ARBA00022737"/>
    </source>
</evidence>
<dbReference type="CDD" id="cd00201">
    <property type="entry name" value="WW"/>
    <property type="match status" value="2"/>
</dbReference>
<feature type="domain" description="WW" evidence="4">
    <location>
        <begin position="3696"/>
        <end position="3730"/>
    </location>
</feature>
<dbReference type="PROSITE" id="PS50096">
    <property type="entry name" value="IQ"/>
    <property type="match status" value="6"/>
</dbReference>
<dbReference type="InterPro" id="IPR001202">
    <property type="entry name" value="WW_dom"/>
</dbReference>